<evidence type="ECO:0000256" key="4">
    <source>
        <dbReference type="ARBA" id="ARBA00022989"/>
    </source>
</evidence>
<dbReference type="GO" id="GO:0005886">
    <property type="term" value="C:plasma membrane"/>
    <property type="evidence" value="ECO:0007669"/>
    <property type="project" value="TreeGrafter"/>
</dbReference>
<feature type="transmembrane region" description="Helical" evidence="7">
    <location>
        <begin position="208"/>
        <end position="231"/>
    </location>
</feature>
<feature type="compositionally biased region" description="Basic and acidic residues" evidence="6">
    <location>
        <begin position="1"/>
        <end position="14"/>
    </location>
</feature>
<keyword evidence="4 7" id="KW-1133">Transmembrane helix</keyword>
<comment type="subcellular location">
    <subcellularLocation>
        <location evidence="1">Membrane</location>
        <topology evidence="1">Multi-pass membrane protein</topology>
    </subcellularLocation>
</comment>
<feature type="compositionally biased region" description="Basic and acidic residues" evidence="6">
    <location>
        <begin position="38"/>
        <end position="49"/>
    </location>
</feature>
<proteinExistence type="predicted"/>
<dbReference type="InterPro" id="IPR036259">
    <property type="entry name" value="MFS_trans_sf"/>
</dbReference>
<feature type="transmembrane region" description="Helical" evidence="7">
    <location>
        <begin position="181"/>
        <end position="202"/>
    </location>
</feature>
<dbReference type="EMBL" id="JPKY01000197">
    <property type="protein sequence ID" value="KFH40487.1"/>
    <property type="molecule type" value="Genomic_DNA"/>
</dbReference>
<reference evidence="10" key="1">
    <citation type="journal article" date="2014" name="Genome Announc.">
        <title>Genome sequence and annotation of Acremonium chrysogenum, producer of the beta-lactam antibiotic cephalosporin C.</title>
        <authorList>
            <person name="Terfehr D."/>
            <person name="Dahlmann T.A."/>
            <person name="Specht T."/>
            <person name="Zadra I."/>
            <person name="Kuernsteiner H."/>
            <person name="Kueck U."/>
        </authorList>
    </citation>
    <scope>NUCLEOTIDE SEQUENCE [LARGE SCALE GENOMIC DNA]</scope>
    <source>
        <strain evidence="10">ATCC 11550 / CBS 779.69 / DSM 880 / IAM 14645 / JCM 23072 / IMI 49137</strain>
    </source>
</reference>
<evidence type="ECO:0000259" key="8">
    <source>
        <dbReference type="PROSITE" id="PS50850"/>
    </source>
</evidence>
<dbReference type="Gene3D" id="1.20.1720.10">
    <property type="entry name" value="Multidrug resistance protein D"/>
    <property type="match status" value="1"/>
</dbReference>
<gene>
    <name evidence="9" type="ORF">ACRE_088240</name>
</gene>
<evidence type="ECO:0000256" key="2">
    <source>
        <dbReference type="ARBA" id="ARBA00022448"/>
    </source>
</evidence>
<feature type="region of interest" description="Disordered" evidence="6">
    <location>
        <begin position="1"/>
        <end position="49"/>
    </location>
</feature>
<feature type="compositionally biased region" description="Polar residues" evidence="6">
    <location>
        <begin position="588"/>
        <end position="598"/>
    </location>
</feature>
<dbReference type="SUPFAM" id="SSF103473">
    <property type="entry name" value="MFS general substrate transporter"/>
    <property type="match status" value="1"/>
</dbReference>
<dbReference type="Proteomes" id="UP000029964">
    <property type="component" value="Unassembled WGS sequence"/>
</dbReference>
<evidence type="ECO:0000256" key="5">
    <source>
        <dbReference type="ARBA" id="ARBA00023136"/>
    </source>
</evidence>
<feature type="transmembrane region" description="Helical" evidence="7">
    <location>
        <begin position="53"/>
        <end position="75"/>
    </location>
</feature>
<evidence type="ECO:0000313" key="10">
    <source>
        <dbReference type="Proteomes" id="UP000029964"/>
    </source>
</evidence>
<keyword evidence="2" id="KW-0813">Transport</keyword>
<dbReference type="Gene3D" id="1.20.1250.20">
    <property type="entry name" value="MFS general substrate transporter like domains"/>
    <property type="match status" value="1"/>
</dbReference>
<feature type="transmembrane region" description="Helical" evidence="7">
    <location>
        <begin position="364"/>
        <end position="384"/>
    </location>
</feature>
<evidence type="ECO:0000313" key="9">
    <source>
        <dbReference type="EMBL" id="KFH40487.1"/>
    </source>
</evidence>
<feature type="transmembrane region" description="Helical" evidence="7">
    <location>
        <begin position="391"/>
        <end position="412"/>
    </location>
</feature>
<feature type="transmembrane region" description="Helical" evidence="7">
    <location>
        <begin position="536"/>
        <end position="557"/>
    </location>
</feature>
<name>A0A086STQ5_HAPC1</name>
<feature type="transmembrane region" description="Helical" evidence="7">
    <location>
        <begin position="257"/>
        <end position="278"/>
    </location>
</feature>
<dbReference type="FunFam" id="1.20.1250.20:FF:000196">
    <property type="entry name" value="MFS toxin efflux pump (AflT)"/>
    <property type="match status" value="1"/>
</dbReference>
<evidence type="ECO:0000256" key="7">
    <source>
        <dbReference type="SAM" id="Phobius"/>
    </source>
</evidence>
<comment type="caution">
    <text evidence="9">The sequence shown here is derived from an EMBL/GenBank/DDBJ whole genome shotgun (WGS) entry which is preliminary data.</text>
</comment>
<feature type="transmembrane region" description="Helical" evidence="7">
    <location>
        <begin position="418"/>
        <end position="436"/>
    </location>
</feature>
<organism evidence="9 10">
    <name type="scientific">Hapsidospora chrysogenum (strain ATCC 11550 / CBS 779.69 / DSM 880 / IAM 14645 / JCM 23072 / IMI 49137)</name>
    <name type="common">Acremonium chrysogenum</name>
    <dbReference type="NCBI Taxonomy" id="857340"/>
    <lineage>
        <taxon>Eukaryota</taxon>
        <taxon>Fungi</taxon>
        <taxon>Dikarya</taxon>
        <taxon>Ascomycota</taxon>
        <taxon>Pezizomycotina</taxon>
        <taxon>Sordariomycetes</taxon>
        <taxon>Hypocreomycetidae</taxon>
        <taxon>Hypocreales</taxon>
        <taxon>Bionectriaceae</taxon>
        <taxon>Hapsidospora</taxon>
    </lineage>
</organism>
<sequence length="606" mass="65576">MLQKVMKDSEEKIAVVDGEQGTGSQKGNDSEDSNSPPRQDETQPKDDRRPGRWSTMIIFMALFFALVCVGLDRAIVATAVPQITVEFNSLPDVGWYGSSFLLTMCCFQLLFGKLYAHINIKWVFLSALAIFETGSVVSGSARSSAALIVGRAISGIGAGGLLSGGLIIISHVVPVDKRPTYTGALGGSVGISQIVAPTLGGVFTDKLTWRWCFWINLPLGGITLLVVLFLVRLPDRNSTRGGGKAPRLTAREFLSKYDLAGTLLLMPWVVCLLFALQWGGTTHAWGSWRVVVLLALFAVLFIAWVAVQVWQGDRATLPPRIMVRRALISGMSFMFVGFANFFLVVYYVPIWFQAVRDVSAYESGINFLATSAAVSSMVILSGYLTSRTGYYVPQMIAGSVINAIGCGLLYTFDRDTDGEVWVVTLIIIGLGVGLGVQQPVVAAQTVFKGADIPLATSALIFTQSLAATVFLCVGQNVFANELVRQVRQLAPGLGDDPHAVIQELGAGGIHATVGEKYGKEALDAVVEAYDRAVGRVFLICLVLACLSVPAALGMEWVNVKKERQREVEEMKEAEQQQQERQQQQQQQGVVSSSEGSSTPRKDFGSV</sequence>
<keyword evidence="5 7" id="KW-0472">Membrane</keyword>
<dbReference type="PANTHER" id="PTHR23501">
    <property type="entry name" value="MAJOR FACILITATOR SUPERFAMILY"/>
    <property type="match status" value="1"/>
</dbReference>
<keyword evidence="3 7" id="KW-0812">Transmembrane</keyword>
<dbReference type="Pfam" id="PF07690">
    <property type="entry name" value="MFS_1"/>
    <property type="match status" value="1"/>
</dbReference>
<dbReference type="InterPro" id="IPR020846">
    <property type="entry name" value="MFS_dom"/>
</dbReference>
<accession>A0A086STQ5</accession>
<feature type="compositionally biased region" description="Polar residues" evidence="6">
    <location>
        <begin position="22"/>
        <end position="37"/>
    </location>
</feature>
<feature type="transmembrane region" description="Helical" evidence="7">
    <location>
        <begin position="331"/>
        <end position="352"/>
    </location>
</feature>
<protein>
    <submittedName>
        <fullName evidence="9">Putative HC-toxin efflux carrier-like protein</fullName>
    </submittedName>
</protein>
<feature type="domain" description="Major facilitator superfamily (MFS) profile" evidence="8">
    <location>
        <begin position="58"/>
        <end position="552"/>
    </location>
</feature>
<dbReference type="OrthoDB" id="10021397at2759"/>
<feature type="transmembrane region" description="Helical" evidence="7">
    <location>
        <begin position="147"/>
        <end position="169"/>
    </location>
</feature>
<evidence type="ECO:0000256" key="1">
    <source>
        <dbReference type="ARBA" id="ARBA00004141"/>
    </source>
</evidence>
<feature type="transmembrane region" description="Helical" evidence="7">
    <location>
        <begin position="95"/>
        <end position="115"/>
    </location>
</feature>
<feature type="compositionally biased region" description="Low complexity" evidence="6">
    <location>
        <begin position="575"/>
        <end position="587"/>
    </location>
</feature>
<feature type="region of interest" description="Disordered" evidence="6">
    <location>
        <begin position="563"/>
        <end position="606"/>
    </location>
</feature>
<feature type="transmembrane region" description="Helical" evidence="7">
    <location>
        <begin position="290"/>
        <end position="310"/>
    </location>
</feature>
<evidence type="ECO:0000256" key="3">
    <source>
        <dbReference type="ARBA" id="ARBA00022692"/>
    </source>
</evidence>
<feature type="compositionally biased region" description="Basic and acidic residues" evidence="6">
    <location>
        <begin position="563"/>
        <end position="574"/>
    </location>
</feature>
<dbReference type="InterPro" id="IPR011701">
    <property type="entry name" value="MFS"/>
</dbReference>
<dbReference type="GO" id="GO:0022857">
    <property type="term" value="F:transmembrane transporter activity"/>
    <property type="evidence" value="ECO:0007669"/>
    <property type="project" value="InterPro"/>
</dbReference>
<dbReference type="PANTHER" id="PTHR23501:SF199">
    <property type="entry name" value="MFS EFFLUX TRANSPORTER INPD-RELATED"/>
    <property type="match status" value="1"/>
</dbReference>
<dbReference type="HOGENOM" id="CLU_000960_22_1_1"/>
<keyword evidence="10" id="KW-1185">Reference proteome</keyword>
<feature type="transmembrane region" description="Helical" evidence="7">
    <location>
        <begin position="457"/>
        <end position="478"/>
    </location>
</feature>
<dbReference type="PROSITE" id="PS50850">
    <property type="entry name" value="MFS"/>
    <property type="match status" value="1"/>
</dbReference>
<evidence type="ECO:0000256" key="6">
    <source>
        <dbReference type="SAM" id="MobiDB-lite"/>
    </source>
</evidence>
<dbReference type="AlphaFoldDB" id="A0A086STQ5"/>
<dbReference type="CDD" id="cd17502">
    <property type="entry name" value="MFS_Azr1_MDR_like"/>
    <property type="match status" value="1"/>
</dbReference>